<sequence length="73" mass="8616">MRSMAVIRELLHFSSSISIPRFLYLAKHFLLRLLGNIWNSWVFFCPLMCHCESIHRPTLPFTPSSTSFTKSWK</sequence>
<gene>
    <name evidence="1" type="ORF">ABT39_MTgene428</name>
</gene>
<evidence type="ECO:0000313" key="1">
    <source>
        <dbReference type="EMBL" id="KUM50584.1"/>
    </source>
</evidence>
<dbReference type="AlphaFoldDB" id="A0A101M3U2"/>
<reference evidence="1" key="1">
    <citation type="journal article" date="2015" name="Genome Biol. Evol.">
        <title>Organellar Genomes of White Spruce (Picea glauca): Assembly and Annotation.</title>
        <authorList>
            <person name="Jackman S.D."/>
            <person name="Warren R.L."/>
            <person name="Gibb E.A."/>
            <person name="Vandervalk B.P."/>
            <person name="Mohamadi H."/>
            <person name="Chu J."/>
            <person name="Raymond A."/>
            <person name="Pleasance S."/>
            <person name="Coope R."/>
            <person name="Wildung M.R."/>
            <person name="Ritland C.E."/>
            <person name="Bousquet J."/>
            <person name="Jones S.J."/>
            <person name="Bohlmann J."/>
            <person name="Birol I."/>
        </authorList>
    </citation>
    <scope>NUCLEOTIDE SEQUENCE [LARGE SCALE GENOMIC DNA]</scope>
    <source>
        <tissue evidence="1">Flushing bud</tissue>
    </source>
</reference>
<organism evidence="1">
    <name type="scientific">Picea glauca</name>
    <name type="common">White spruce</name>
    <name type="synonym">Pinus glauca</name>
    <dbReference type="NCBI Taxonomy" id="3330"/>
    <lineage>
        <taxon>Eukaryota</taxon>
        <taxon>Viridiplantae</taxon>
        <taxon>Streptophyta</taxon>
        <taxon>Embryophyta</taxon>
        <taxon>Tracheophyta</taxon>
        <taxon>Spermatophyta</taxon>
        <taxon>Pinopsida</taxon>
        <taxon>Pinidae</taxon>
        <taxon>Conifers I</taxon>
        <taxon>Pinales</taxon>
        <taxon>Pinaceae</taxon>
        <taxon>Picea</taxon>
    </lineage>
</organism>
<name>A0A101M3U2_PICGL</name>
<accession>A0A101M3U2</accession>
<dbReference type="EMBL" id="LKAM01000001">
    <property type="protein sequence ID" value="KUM50584.1"/>
    <property type="molecule type" value="Genomic_DNA"/>
</dbReference>
<proteinExistence type="predicted"/>
<protein>
    <submittedName>
        <fullName evidence="1">Uncharacterized protein</fullName>
    </submittedName>
</protein>
<geneLocation type="mitochondrion" evidence="1"/>
<comment type="caution">
    <text evidence="1">The sequence shown here is derived from an EMBL/GenBank/DDBJ whole genome shotgun (WGS) entry which is preliminary data.</text>
</comment>
<keyword evidence="1" id="KW-0496">Mitochondrion</keyword>